<accession>A0A433YC82</accession>
<keyword evidence="2" id="KW-0808">Transferase</keyword>
<dbReference type="CDD" id="cd04301">
    <property type="entry name" value="NAT_SF"/>
    <property type="match status" value="1"/>
</dbReference>
<dbReference type="SUPFAM" id="SSF55729">
    <property type="entry name" value="Acyl-CoA N-acyltransferases (Nat)"/>
    <property type="match status" value="1"/>
</dbReference>
<feature type="domain" description="N-acetyltransferase" evidence="1">
    <location>
        <begin position="13"/>
        <end position="150"/>
    </location>
</feature>
<dbReference type="PROSITE" id="PS51186">
    <property type="entry name" value="GNAT"/>
    <property type="match status" value="1"/>
</dbReference>
<comment type="caution">
    <text evidence="2">The sequence shown here is derived from an EMBL/GenBank/DDBJ whole genome shotgun (WGS) entry which is preliminary data.</text>
</comment>
<dbReference type="InterPro" id="IPR000182">
    <property type="entry name" value="GNAT_dom"/>
</dbReference>
<sequence>MIRKCAMDGSEDVIIQQIINDAAQAYKGIIPQDRYVEPYMSLEHLQSEMADGVVFWGYEDEDGLVGVMGIQDKEEVALIRHAYVRTDQRGKGIGSKLLVYLMDASAKPLLIGTWASASWAISFYKRNGFKLMEPIDKEHLLRTYWSIPERQIETSVVLCDPSWM</sequence>
<name>A0A433YC82_9BACL</name>
<keyword evidence="3" id="KW-1185">Reference proteome</keyword>
<evidence type="ECO:0000259" key="1">
    <source>
        <dbReference type="PROSITE" id="PS51186"/>
    </source>
</evidence>
<protein>
    <submittedName>
        <fullName evidence="2">N-acetyltransferase</fullName>
    </submittedName>
</protein>
<gene>
    <name evidence="2" type="ORF">EJP82_07235</name>
</gene>
<dbReference type="Gene3D" id="3.40.630.30">
    <property type="match status" value="1"/>
</dbReference>
<evidence type="ECO:0000313" key="2">
    <source>
        <dbReference type="EMBL" id="RUT47491.1"/>
    </source>
</evidence>
<dbReference type="Proteomes" id="UP000279446">
    <property type="component" value="Unassembled WGS sequence"/>
</dbReference>
<proteinExistence type="predicted"/>
<dbReference type="InterPro" id="IPR016181">
    <property type="entry name" value="Acyl_CoA_acyltransferase"/>
</dbReference>
<dbReference type="AlphaFoldDB" id="A0A433YC82"/>
<evidence type="ECO:0000313" key="3">
    <source>
        <dbReference type="Proteomes" id="UP000279446"/>
    </source>
</evidence>
<reference evidence="2 3" key="1">
    <citation type="submission" date="2018-12" db="EMBL/GenBank/DDBJ databases">
        <authorList>
            <person name="Sun L."/>
            <person name="Chen Z."/>
        </authorList>
    </citation>
    <scope>NUCLEOTIDE SEQUENCE [LARGE SCALE GENOMIC DNA]</scope>
    <source>
        <strain evidence="2 3">DSM 15890</strain>
    </source>
</reference>
<dbReference type="RefSeq" id="WP_127191369.1">
    <property type="nucleotide sequence ID" value="NZ_RZNY01000004.1"/>
</dbReference>
<dbReference type="GO" id="GO:0016747">
    <property type="term" value="F:acyltransferase activity, transferring groups other than amino-acyl groups"/>
    <property type="evidence" value="ECO:0007669"/>
    <property type="project" value="InterPro"/>
</dbReference>
<dbReference type="OrthoDB" id="9789605at2"/>
<dbReference type="EMBL" id="RZNY01000004">
    <property type="protein sequence ID" value="RUT47491.1"/>
    <property type="molecule type" value="Genomic_DNA"/>
</dbReference>
<organism evidence="2 3">
    <name type="scientific">Paenibacillus anaericanus</name>
    <dbReference type="NCBI Taxonomy" id="170367"/>
    <lineage>
        <taxon>Bacteria</taxon>
        <taxon>Bacillati</taxon>
        <taxon>Bacillota</taxon>
        <taxon>Bacilli</taxon>
        <taxon>Bacillales</taxon>
        <taxon>Paenibacillaceae</taxon>
        <taxon>Paenibacillus</taxon>
    </lineage>
</organism>
<dbReference type="Pfam" id="PF13508">
    <property type="entry name" value="Acetyltransf_7"/>
    <property type="match status" value="1"/>
</dbReference>